<evidence type="ECO:0000259" key="10">
    <source>
        <dbReference type="PROSITE" id="PS50110"/>
    </source>
</evidence>
<dbReference type="Pfam" id="PF12833">
    <property type="entry name" value="HTH_18"/>
    <property type="match status" value="1"/>
</dbReference>
<keyword evidence="6" id="KW-0238">DNA-binding</keyword>
<evidence type="ECO:0000256" key="7">
    <source>
        <dbReference type="ARBA" id="ARBA00023163"/>
    </source>
</evidence>
<dbReference type="InterPro" id="IPR009057">
    <property type="entry name" value="Homeodomain-like_sf"/>
</dbReference>
<dbReference type="Proteomes" id="UP001254832">
    <property type="component" value="Unassembled WGS sequence"/>
</dbReference>
<dbReference type="RefSeq" id="WP_310135831.1">
    <property type="nucleotide sequence ID" value="NZ_JAVDTR010000001.1"/>
</dbReference>
<dbReference type="GO" id="GO:0003700">
    <property type="term" value="F:DNA-binding transcription factor activity"/>
    <property type="evidence" value="ECO:0007669"/>
    <property type="project" value="InterPro"/>
</dbReference>
<keyword evidence="4" id="KW-0902">Two-component regulatory system</keyword>
<protein>
    <submittedName>
        <fullName evidence="11">Two-component system response regulator YesN</fullName>
    </submittedName>
</protein>
<dbReference type="PANTHER" id="PTHR42713:SF3">
    <property type="entry name" value="TRANSCRIPTIONAL REGULATORY PROTEIN HPTR"/>
    <property type="match status" value="1"/>
</dbReference>
<feature type="modified residue" description="4-aspartylphosphate" evidence="8">
    <location>
        <position position="55"/>
    </location>
</feature>
<dbReference type="PROSITE" id="PS50110">
    <property type="entry name" value="RESPONSE_REGULATORY"/>
    <property type="match status" value="1"/>
</dbReference>
<dbReference type="GO" id="GO:0005737">
    <property type="term" value="C:cytoplasm"/>
    <property type="evidence" value="ECO:0007669"/>
    <property type="project" value="UniProtKB-SubCell"/>
</dbReference>
<dbReference type="PROSITE" id="PS01124">
    <property type="entry name" value="HTH_ARAC_FAMILY_2"/>
    <property type="match status" value="1"/>
</dbReference>
<dbReference type="GO" id="GO:0000160">
    <property type="term" value="P:phosphorelay signal transduction system"/>
    <property type="evidence" value="ECO:0007669"/>
    <property type="project" value="UniProtKB-KW"/>
</dbReference>
<dbReference type="AlphaFoldDB" id="A0AAP5GW87"/>
<evidence type="ECO:0000313" key="12">
    <source>
        <dbReference type="Proteomes" id="UP001254832"/>
    </source>
</evidence>
<organism evidence="11 12">
    <name type="scientific">Paenibacillus amylolyticus</name>
    <dbReference type="NCBI Taxonomy" id="1451"/>
    <lineage>
        <taxon>Bacteria</taxon>
        <taxon>Bacillati</taxon>
        <taxon>Bacillota</taxon>
        <taxon>Bacilli</taxon>
        <taxon>Bacillales</taxon>
        <taxon>Paenibacillaceae</taxon>
        <taxon>Paenibacillus</taxon>
    </lineage>
</organism>
<dbReference type="Gene3D" id="3.40.50.2300">
    <property type="match status" value="1"/>
</dbReference>
<reference evidence="11" key="1">
    <citation type="submission" date="2023-07" db="EMBL/GenBank/DDBJ databases">
        <title>Sorghum-associated microbial communities from plants grown in Nebraska, USA.</title>
        <authorList>
            <person name="Schachtman D."/>
        </authorList>
    </citation>
    <scope>NUCLEOTIDE SEQUENCE</scope>
    <source>
        <strain evidence="11">BE80</strain>
    </source>
</reference>
<feature type="domain" description="HTH araC/xylS-type" evidence="9">
    <location>
        <begin position="413"/>
        <end position="511"/>
    </location>
</feature>
<sequence length="521" mass="60706">MLKVLLVDDEMFVRKGMHELIDWHALGMEISGEAENGLEALRMAECLRPDVIITDIRMPVLDGLELIRAIEQLPNLEPVFIIISGYHDFKYAQQAIKYGVHDYILKPIDDEEMTATLQKSADMIHNKRKHAFLAEEQASTFMLEDILKGKVQKEQEHRYTEVLGIHPQHDLMMVLIEPQSGLDERKVSVQRVREVLQVLENEFLSMFVMEQRNRFVLMLVWKENNHRSIVEDKLNCIHKKLSESLNVDIGLYAGTFVNEISDVPRSYREAEEAIRHKYAEHSGVVRFMEIKEKPLYVFNVNQDDIEPLILSLEERSQAACHQMVNDMFNQFHVRRFSPQAVTGSLLRYITGILAVVHEMGGNDKGLQRLKELAQQSHEGWNLRLLKDAFLVALEEAEEYIAQLRKEQSKGDVSKIKRYIDTHYTENISLKSIAALFYVNPVYLGRLFRKSYNLYFNEYLLELRIQEAKKLLRQTDLRMYEVAARVGFQNADYFVTQFEKIVAMSPTSYRNFIKENSQRGAQ</sequence>
<evidence type="ECO:0000256" key="4">
    <source>
        <dbReference type="ARBA" id="ARBA00023012"/>
    </source>
</evidence>
<dbReference type="PROSITE" id="PS00041">
    <property type="entry name" value="HTH_ARAC_FAMILY_1"/>
    <property type="match status" value="1"/>
</dbReference>
<dbReference type="InterPro" id="IPR001789">
    <property type="entry name" value="Sig_transdc_resp-reg_receiver"/>
</dbReference>
<evidence type="ECO:0000256" key="3">
    <source>
        <dbReference type="ARBA" id="ARBA00022553"/>
    </source>
</evidence>
<evidence type="ECO:0000256" key="2">
    <source>
        <dbReference type="ARBA" id="ARBA00022490"/>
    </source>
</evidence>
<dbReference type="SUPFAM" id="SSF46689">
    <property type="entry name" value="Homeodomain-like"/>
    <property type="match status" value="2"/>
</dbReference>
<dbReference type="PANTHER" id="PTHR42713">
    <property type="entry name" value="HISTIDINE KINASE-RELATED"/>
    <property type="match status" value="1"/>
</dbReference>
<evidence type="ECO:0000313" key="11">
    <source>
        <dbReference type="EMBL" id="MDR6721733.1"/>
    </source>
</evidence>
<keyword evidence="7" id="KW-0804">Transcription</keyword>
<dbReference type="SUPFAM" id="SSF52172">
    <property type="entry name" value="CheY-like"/>
    <property type="match status" value="1"/>
</dbReference>
<dbReference type="EMBL" id="JAVDTR010000001">
    <property type="protein sequence ID" value="MDR6721733.1"/>
    <property type="molecule type" value="Genomic_DNA"/>
</dbReference>
<feature type="domain" description="Response regulatory" evidence="10">
    <location>
        <begin position="3"/>
        <end position="121"/>
    </location>
</feature>
<name>A0AAP5GW87_PAEAM</name>
<keyword evidence="3 8" id="KW-0597">Phosphoprotein</keyword>
<dbReference type="Pfam" id="PF17853">
    <property type="entry name" value="GGDEF_2"/>
    <property type="match status" value="1"/>
</dbReference>
<evidence type="ECO:0000256" key="8">
    <source>
        <dbReference type="PROSITE-ProRule" id="PRU00169"/>
    </source>
</evidence>
<dbReference type="Pfam" id="PF00072">
    <property type="entry name" value="Response_reg"/>
    <property type="match status" value="1"/>
</dbReference>
<dbReference type="Gene3D" id="1.10.10.60">
    <property type="entry name" value="Homeodomain-like"/>
    <property type="match status" value="2"/>
</dbReference>
<accession>A0AAP5GW87</accession>
<dbReference type="InterPro" id="IPR011006">
    <property type="entry name" value="CheY-like_superfamily"/>
</dbReference>
<dbReference type="SMART" id="SM00448">
    <property type="entry name" value="REC"/>
    <property type="match status" value="1"/>
</dbReference>
<evidence type="ECO:0000259" key="9">
    <source>
        <dbReference type="PROSITE" id="PS01124"/>
    </source>
</evidence>
<dbReference type="InterPro" id="IPR018060">
    <property type="entry name" value="HTH_AraC"/>
</dbReference>
<dbReference type="InterPro" id="IPR041522">
    <property type="entry name" value="CdaR_GGDEF"/>
</dbReference>
<comment type="caution">
    <text evidence="11">The sequence shown here is derived from an EMBL/GenBank/DDBJ whole genome shotgun (WGS) entry which is preliminary data.</text>
</comment>
<evidence type="ECO:0000256" key="1">
    <source>
        <dbReference type="ARBA" id="ARBA00004496"/>
    </source>
</evidence>
<keyword evidence="2" id="KW-0963">Cytoplasm</keyword>
<dbReference type="InterPro" id="IPR051552">
    <property type="entry name" value="HptR"/>
</dbReference>
<dbReference type="CDD" id="cd17536">
    <property type="entry name" value="REC_YesN-like"/>
    <property type="match status" value="1"/>
</dbReference>
<dbReference type="InterPro" id="IPR018062">
    <property type="entry name" value="HTH_AraC-typ_CS"/>
</dbReference>
<dbReference type="GO" id="GO:0043565">
    <property type="term" value="F:sequence-specific DNA binding"/>
    <property type="evidence" value="ECO:0007669"/>
    <property type="project" value="InterPro"/>
</dbReference>
<proteinExistence type="predicted"/>
<dbReference type="SMART" id="SM00342">
    <property type="entry name" value="HTH_ARAC"/>
    <property type="match status" value="1"/>
</dbReference>
<keyword evidence="5" id="KW-0805">Transcription regulation</keyword>
<evidence type="ECO:0000256" key="5">
    <source>
        <dbReference type="ARBA" id="ARBA00023015"/>
    </source>
</evidence>
<comment type="subcellular location">
    <subcellularLocation>
        <location evidence="1">Cytoplasm</location>
    </subcellularLocation>
</comment>
<gene>
    <name evidence="11" type="ORF">J2W91_000181</name>
</gene>
<evidence type="ECO:0000256" key="6">
    <source>
        <dbReference type="ARBA" id="ARBA00023125"/>
    </source>
</evidence>